<sequence>MAAFDTTPFPLVEMQAVANAQNEWLALIVRVGGHASGAAHGAALQQVFGAPDLLTAVAPLDCIVPLASPALLTPALLALMPPNRVIFAIGAGVLADQALLKQTLALHDQGYRVLLDGQADEGLKLPPALRAVALDCWAGLPLVRGGKYQVLSLFGPHLAYGVDSEARFADCTEAGFEWLAGDWPLHPSPSAKPHDGTSRKRLLALLGLLARDAESRELEQLLKQDPALSYHLLKLVNSAAFALSTQITSFGQAINLLGRRQLQRWLQLLLYARQQPDGMANPLLPLAALRAAQLECLCKLQGGEREDQDLAFMTGVFSLLDVLFGMSMEDIVGALGLAPAAAEALLLREGRLGQQLRLVENGLAEPQQLAALGIDSTQWWQSQLHAYHWAIQVGRNL</sequence>
<organism evidence="2 3">
    <name type="scientific">Massilia mucilaginosa</name>
    <dbReference type="NCBI Taxonomy" id="2609282"/>
    <lineage>
        <taxon>Bacteria</taxon>
        <taxon>Pseudomonadati</taxon>
        <taxon>Pseudomonadota</taxon>
        <taxon>Betaproteobacteria</taxon>
        <taxon>Burkholderiales</taxon>
        <taxon>Oxalobacteraceae</taxon>
        <taxon>Telluria group</taxon>
        <taxon>Massilia</taxon>
    </lineage>
</organism>
<dbReference type="RefSeq" id="WP_166881644.1">
    <property type="nucleotide sequence ID" value="NZ_WHJH01000057.1"/>
</dbReference>
<dbReference type="Proteomes" id="UP000609726">
    <property type="component" value="Unassembled WGS sequence"/>
</dbReference>
<protein>
    <submittedName>
        <fullName evidence="2">HDOD domain-containing protein</fullName>
    </submittedName>
</protein>
<reference evidence="2 3" key="1">
    <citation type="submission" date="2019-10" db="EMBL/GenBank/DDBJ databases">
        <title>Taxonomy of Antarctic Massilia spp.: description of Massilia rubra sp. nov., Massilia aquatica sp. nov., Massilia mucilaginosa sp. nov., Massilia frigida sp. nov. isolated from streams, lakes and regoliths.</title>
        <authorList>
            <person name="Holochova P."/>
            <person name="Sedlacek I."/>
            <person name="Kralova S."/>
            <person name="Maslanova I."/>
            <person name="Busse H.-J."/>
            <person name="Stankova E."/>
            <person name="Vrbovska V."/>
            <person name="Kovarovic V."/>
            <person name="Bartak M."/>
            <person name="Svec P."/>
            <person name="Pantucek R."/>
        </authorList>
    </citation>
    <scope>NUCLEOTIDE SEQUENCE [LARGE SCALE GENOMIC DNA]</scope>
    <source>
        <strain evidence="2 3">CCM 8733</strain>
    </source>
</reference>
<evidence type="ECO:0000313" key="3">
    <source>
        <dbReference type="Proteomes" id="UP000609726"/>
    </source>
</evidence>
<name>A0ABX0P1L5_9BURK</name>
<dbReference type="Gene3D" id="1.10.3210.10">
    <property type="entry name" value="Hypothetical protein af1432"/>
    <property type="match status" value="1"/>
</dbReference>
<feature type="domain" description="HDOD" evidence="1">
    <location>
        <begin position="192"/>
        <end position="383"/>
    </location>
</feature>
<dbReference type="Pfam" id="PF08668">
    <property type="entry name" value="HDOD"/>
    <property type="match status" value="1"/>
</dbReference>
<proteinExistence type="predicted"/>
<dbReference type="SUPFAM" id="SSF109604">
    <property type="entry name" value="HD-domain/PDEase-like"/>
    <property type="match status" value="1"/>
</dbReference>
<evidence type="ECO:0000259" key="1">
    <source>
        <dbReference type="PROSITE" id="PS51833"/>
    </source>
</evidence>
<dbReference type="EMBL" id="WHJH01000057">
    <property type="protein sequence ID" value="NHZ92954.1"/>
    <property type="molecule type" value="Genomic_DNA"/>
</dbReference>
<accession>A0ABX0P1L5</accession>
<dbReference type="PANTHER" id="PTHR33525">
    <property type="match status" value="1"/>
</dbReference>
<keyword evidence="3" id="KW-1185">Reference proteome</keyword>
<dbReference type="InterPro" id="IPR052340">
    <property type="entry name" value="RNase_Y/CdgJ"/>
</dbReference>
<comment type="caution">
    <text evidence="2">The sequence shown here is derived from an EMBL/GenBank/DDBJ whole genome shotgun (WGS) entry which is preliminary data.</text>
</comment>
<dbReference type="PROSITE" id="PS51833">
    <property type="entry name" value="HDOD"/>
    <property type="match status" value="1"/>
</dbReference>
<gene>
    <name evidence="2" type="ORF">F2P45_28685</name>
</gene>
<dbReference type="InterPro" id="IPR013976">
    <property type="entry name" value="HDOD"/>
</dbReference>
<evidence type="ECO:0000313" key="2">
    <source>
        <dbReference type="EMBL" id="NHZ92954.1"/>
    </source>
</evidence>
<dbReference type="PANTHER" id="PTHR33525:SF4">
    <property type="entry name" value="CYCLIC DI-GMP PHOSPHODIESTERASE CDGJ"/>
    <property type="match status" value="1"/>
</dbReference>